<sequence>MPQPVAVAFFTVFASLLFHFLIFWAYGLIHVEEHRDISFVDDVENKLGIFSILVLGKAWLGDFPLPILGIPLAISLSGAWLTLRELRLQPALFGLGISTLSASFGPIVVHHMF</sequence>
<dbReference type="EMBL" id="FNWJ01000001">
    <property type="protein sequence ID" value="SEH12630.1"/>
    <property type="molecule type" value="Genomic_DNA"/>
</dbReference>
<dbReference type="STRING" id="29539.SAMN02745716_1155"/>
<keyword evidence="1" id="KW-0812">Transmembrane</keyword>
<feature type="transmembrane region" description="Helical" evidence="1">
    <location>
        <begin position="7"/>
        <end position="29"/>
    </location>
</feature>
<name>A0A1H6FQZ9_THEAL</name>
<keyword evidence="1" id="KW-0472">Membrane</keyword>
<proteinExistence type="predicted"/>
<protein>
    <submittedName>
        <fullName evidence="2">Uncharacterized protein</fullName>
    </submittedName>
</protein>
<evidence type="ECO:0000256" key="1">
    <source>
        <dbReference type="SAM" id="Phobius"/>
    </source>
</evidence>
<dbReference type="AlphaFoldDB" id="A0A1H6FQZ9"/>
<dbReference type="Proteomes" id="UP000222056">
    <property type="component" value="Unassembled WGS sequence"/>
</dbReference>
<keyword evidence="3" id="KW-1185">Reference proteome</keyword>
<organism evidence="2 3">
    <name type="scientific">Thermoleophilum album</name>
    <dbReference type="NCBI Taxonomy" id="29539"/>
    <lineage>
        <taxon>Bacteria</taxon>
        <taxon>Bacillati</taxon>
        <taxon>Actinomycetota</taxon>
        <taxon>Thermoleophilia</taxon>
        <taxon>Thermoleophilales</taxon>
        <taxon>Thermoleophilaceae</taxon>
        <taxon>Thermoleophilum</taxon>
    </lineage>
</organism>
<gene>
    <name evidence="2" type="ORF">SAMN02745716_1155</name>
</gene>
<feature type="transmembrane region" description="Helical" evidence="1">
    <location>
        <begin position="90"/>
        <end position="109"/>
    </location>
</feature>
<evidence type="ECO:0000313" key="3">
    <source>
        <dbReference type="Proteomes" id="UP000222056"/>
    </source>
</evidence>
<evidence type="ECO:0000313" key="2">
    <source>
        <dbReference type="EMBL" id="SEH12630.1"/>
    </source>
</evidence>
<keyword evidence="1" id="KW-1133">Transmembrane helix</keyword>
<reference evidence="3" key="1">
    <citation type="submission" date="2016-10" db="EMBL/GenBank/DDBJ databases">
        <authorList>
            <person name="Varghese N."/>
            <person name="Submissions S."/>
        </authorList>
    </citation>
    <scope>NUCLEOTIDE SEQUENCE [LARGE SCALE GENOMIC DNA]</scope>
    <source>
        <strain evidence="3">ATCC 35263</strain>
    </source>
</reference>
<accession>A0A1H6FQZ9</accession>
<feature type="transmembrane region" description="Helical" evidence="1">
    <location>
        <begin position="63"/>
        <end position="83"/>
    </location>
</feature>